<gene>
    <name evidence="5" type="ORF">AABB31_21945</name>
</gene>
<dbReference type="Gene3D" id="1.25.40.10">
    <property type="entry name" value="Tetratricopeptide repeat domain"/>
    <property type="match status" value="1"/>
</dbReference>
<dbReference type="GO" id="GO:0000160">
    <property type="term" value="P:phosphorelay signal transduction system"/>
    <property type="evidence" value="ECO:0007669"/>
    <property type="project" value="InterPro"/>
</dbReference>
<reference evidence="5 6" key="2">
    <citation type="submission" date="2024-08" db="EMBL/GenBank/DDBJ databases">
        <title>Phylogenomic analyses of a clade within the roseobacter group suggest taxonomic reassignments of species of the genera Aestuariivita, Citreicella, Loktanella, Nautella, Pelagibaca, Ruegeria, Thalassobius, Thiobacimonas and Tropicibacter, and the proposal o.</title>
        <authorList>
            <person name="Jeon C.O."/>
        </authorList>
    </citation>
    <scope>NUCLEOTIDE SEQUENCE [LARGE SCALE GENOMIC DNA]</scope>
    <source>
        <strain evidence="5 6">SS1-5</strain>
    </source>
</reference>
<evidence type="ECO:0000256" key="1">
    <source>
        <dbReference type="ARBA" id="ARBA00023125"/>
    </source>
</evidence>
<dbReference type="CDD" id="cd00383">
    <property type="entry name" value="trans_reg_C"/>
    <property type="match status" value="1"/>
</dbReference>
<dbReference type="InterPro" id="IPR016032">
    <property type="entry name" value="Sig_transdc_resp-reg_C-effctor"/>
</dbReference>
<feature type="repeat" description="TPR" evidence="2">
    <location>
        <begin position="378"/>
        <end position="411"/>
    </location>
</feature>
<dbReference type="InterPro" id="IPR001867">
    <property type="entry name" value="OmpR/PhoB-type_DNA-bd"/>
</dbReference>
<dbReference type="InterPro" id="IPR011990">
    <property type="entry name" value="TPR-like_helical_dom_sf"/>
</dbReference>
<dbReference type="Proteomes" id="UP001470809">
    <property type="component" value="Chromosome"/>
</dbReference>
<dbReference type="SUPFAM" id="SSF46894">
    <property type="entry name" value="C-terminal effector domain of the bipartite response regulators"/>
    <property type="match status" value="1"/>
</dbReference>
<keyword evidence="6" id="KW-1185">Reference proteome</keyword>
<protein>
    <submittedName>
        <fullName evidence="5">Winged helix-turn-helix domain-containing tetratricopeptide repeat protein</fullName>
    </submittedName>
</protein>
<reference evidence="6" key="1">
    <citation type="submission" date="2024-04" db="EMBL/GenBank/DDBJ databases">
        <title>Phylogenomic analyses of a clade within the roseobacter group suggest taxonomic reassignments of species of the genera Aestuariivita, Citreicella, Loktanella, Nautella, Pelagibaca, Ruegeria, Thalassobius, Thiobacimonas and Tropicibacter, and the proposal o.</title>
        <authorList>
            <person name="Jeon C.O."/>
        </authorList>
    </citation>
    <scope>NUCLEOTIDE SEQUENCE [LARGE SCALE GENOMIC DNA]</scope>
    <source>
        <strain evidence="6">SS1-5</strain>
    </source>
</reference>
<dbReference type="GO" id="GO:0003677">
    <property type="term" value="F:DNA binding"/>
    <property type="evidence" value="ECO:0007669"/>
    <property type="project" value="UniProtKB-UniRule"/>
</dbReference>
<name>A0AAN0MKI0_9RHOB</name>
<evidence type="ECO:0000313" key="6">
    <source>
        <dbReference type="Proteomes" id="UP001470809"/>
    </source>
</evidence>
<dbReference type="Pfam" id="PF13181">
    <property type="entry name" value="TPR_8"/>
    <property type="match status" value="1"/>
</dbReference>
<dbReference type="KEGG" id="yrh:AABB31_21945"/>
<feature type="DNA-binding region" description="OmpR/PhoB-type" evidence="3">
    <location>
        <begin position="1"/>
        <end position="98"/>
    </location>
</feature>
<evidence type="ECO:0000256" key="3">
    <source>
        <dbReference type="PROSITE-ProRule" id="PRU01091"/>
    </source>
</evidence>
<feature type="domain" description="OmpR/PhoB-type" evidence="4">
    <location>
        <begin position="1"/>
        <end position="98"/>
    </location>
</feature>
<dbReference type="RefSeq" id="WP_342076859.1">
    <property type="nucleotide sequence ID" value="NZ_CP151767.2"/>
</dbReference>
<evidence type="ECO:0000259" key="4">
    <source>
        <dbReference type="PROSITE" id="PS51755"/>
    </source>
</evidence>
<dbReference type="PROSITE" id="PS50005">
    <property type="entry name" value="TPR"/>
    <property type="match status" value="1"/>
</dbReference>
<dbReference type="Pfam" id="PF00486">
    <property type="entry name" value="Trans_reg_C"/>
    <property type="match status" value="1"/>
</dbReference>
<dbReference type="EMBL" id="CP151767">
    <property type="protein sequence ID" value="WZU67548.1"/>
    <property type="molecule type" value="Genomic_DNA"/>
</dbReference>
<dbReference type="GO" id="GO:0006355">
    <property type="term" value="P:regulation of DNA-templated transcription"/>
    <property type="evidence" value="ECO:0007669"/>
    <property type="project" value="InterPro"/>
</dbReference>
<keyword evidence="1 3" id="KW-0238">DNA-binding</keyword>
<accession>A0AAN0MKI0</accession>
<evidence type="ECO:0000313" key="5">
    <source>
        <dbReference type="EMBL" id="WZU67548.1"/>
    </source>
</evidence>
<sequence length="522" mass="57453">MKIMLADTAIDLDQMTATRAGRVTRLTRQSLGILRALIAVNGQIVSKDDLIAQVWDGRIVTDATLSTAIKEARRAVGDTGAAQAVIETVHGVGFRLAAPVTPIPSTDRPKADRPLIAVLPFRSLSTSDADRCIADGLSEEVISSLTRFRNLKVLSHLTAIHHQTTGAAHADLVTTYDVDFIVEGSLRRAPERMRVTVQVSDAHTGDIALSEQFDRPCTPDAIFEVQNEIGLLTAGRVASQHGDLGSRLRARTRAGQTTTWDVYAAVGQFYEFYKTYDPALHFELRDRLPALLKNDPSSSDGWAAYALLLLEEQRYHLNERFDVNATLLGLDAAKHAVASDPQSGFAYMALALCQFHSGDLPGFRDAARTALDLNPGHADILAEIGHCHAFLGEFDKAIPLLDKAIALSPIHPGWYHYAHAWRFALGDFWQAALLEIEKVPMPGFAWYYAHLAWFHAELGNAAAAEDAKQSLLKVFPSFEQDIPREMVFHYFTGPLVQKAFEGWRKAGLHVAMDAPKDDIITD</sequence>
<dbReference type="AlphaFoldDB" id="A0AAN0MKI0"/>
<dbReference type="SMART" id="SM00028">
    <property type="entry name" value="TPR"/>
    <property type="match status" value="3"/>
</dbReference>
<dbReference type="PROSITE" id="PS51755">
    <property type="entry name" value="OMPR_PHOB"/>
    <property type="match status" value="1"/>
</dbReference>
<organism evidence="5 6">
    <name type="scientific">Yoonia rhodophyticola</name>
    <dbReference type="NCBI Taxonomy" id="3137370"/>
    <lineage>
        <taxon>Bacteria</taxon>
        <taxon>Pseudomonadati</taxon>
        <taxon>Pseudomonadota</taxon>
        <taxon>Alphaproteobacteria</taxon>
        <taxon>Rhodobacterales</taxon>
        <taxon>Paracoccaceae</taxon>
        <taxon>Yoonia</taxon>
    </lineage>
</organism>
<proteinExistence type="predicted"/>
<dbReference type="SMART" id="SM00862">
    <property type="entry name" value="Trans_reg_C"/>
    <property type="match status" value="1"/>
</dbReference>
<keyword evidence="2" id="KW-0802">TPR repeat</keyword>
<evidence type="ECO:0000256" key="2">
    <source>
        <dbReference type="PROSITE-ProRule" id="PRU00339"/>
    </source>
</evidence>
<dbReference type="InterPro" id="IPR036388">
    <property type="entry name" value="WH-like_DNA-bd_sf"/>
</dbReference>
<dbReference type="SUPFAM" id="SSF48452">
    <property type="entry name" value="TPR-like"/>
    <property type="match status" value="1"/>
</dbReference>
<dbReference type="InterPro" id="IPR019734">
    <property type="entry name" value="TPR_rpt"/>
</dbReference>
<dbReference type="Gene3D" id="1.10.10.10">
    <property type="entry name" value="Winged helix-like DNA-binding domain superfamily/Winged helix DNA-binding domain"/>
    <property type="match status" value="1"/>
</dbReference>